<dbReference type="Proteomes" id="UP000318126">
    <property type="component" value="Unassembled WGS sequence"/>
</dbReference>
<protein>
    <submittedName>
        <fullName evidence="1">Uncharacterized protein</fullName>
    </submittedName>
</protein>
<gene>
    <name evidence="1" type="ORF">FN961_04845</name>
</gene>
<keyword evidence="2" id="KW-1185">Reference proteome</keyword>
<comment type="caution">
    <text evidence="1">The sequence shown here is derived from an EMBL/GenBank/DDBJ whole genome shotgun (WGS) entry which is preliminary data.</text>
</comment>
<organism evidence="1 2">
    <name type="scientific">Shewanella hanedai</name>
    <name type="common">Alteromonas hanedai</name>
    <dbReference type="NCBI Taxonomy" id="25"/>
    <lineage>
        <taxon>Bacteria</taxon>
        <taxon>Pseudomonadati</taxon>
        <taxon>Pseudomonadota</taxon>
        <taxon>Gammaproteobacteria</taxon>
        <taxon>Alteromonadales</taxon>
        <taxon>Shewanellaceae</taxon>
        <taxon>Shewanella</taxon>
    </lineage>
</organism>
<dbReference type="EMBL" id="VKGK01000004">
    <property type="protein sequence ID" value="TRY15392.1"/>
    <property type="molecule type" value="Genomic_DNA"/>
</dbReference>
<evidence type="ECO:0000313" key="2">
    <source>
        <dbReference type="Proteomes" id="UP000318126"/>
    </source>
</evidence>
<accession>A0A553JSF7</accession>
<proteinExistence type="predicted"/>
<dbReference type="RefSeq" id="WP_143563424.1">
    <property type="nucleotide sequence ID" value="NZ_BMPL01000009.1"/>
</dbReference>
<dbReference type="OrthoDB" id="9874452at2"/>
<reference evidence="2" key="1">
    <citation type="submission" date="2019-07" db="EMBL/GenBank/DDBJ databases">
        <title>Shewanella sp. YLB-08 draft genomic sequence.</title>
        <authorList>
            <person name="Yu L."/>
        </authorList>
    </citation>
    <scope>NUCLEOTIDE SEQUENCE [LARGE SCALE GENOMIC DNA]</scope>
    <source>
        <strain evidence="2">JCM 20706</strain>
    </source>
</reference>
<name>A0A553JSF7_SHEHA</name>
<sequence>MDEITITEWDSNSIELSVEDSIKYFIFWDSQILQRGKTQILDSTLALKLVAERAELYDYGIIEAKRNTQDNAWLCKCMT</sequence>
<dbReference type="AlphaFoldDB" id="A0A553JSF7"/>
<evidence type="ECO:0000313" key="1">
    <source>
        <dbReference type="EMBL" id="TRY15392.1"/>
    </source>
</evidence>